<dbReference type="Gramene" id="BGIOSGA030856-TA">
    <property type="protein sequence ID" value="BGIOSGA030856-PA"/>
    <property type="gene ID" value="BGIOSGA030856"/>
</dbReference>
<protein>
    <submittedName>
        <fullName evidence="1">Uncharacterized protein</fullName>
    </submittedName>
</protein>
<dbReference type="AlphaFoldDB" id="B8BCH2"/>
<name>B8BCH2_ORYSI</name>
<reference evidence="1 2" key="1">
    <citation type="journal article" date="2005" name="PLoS Biol.">
        <title>The genomes of Oryza sativa: a history of duplications.</title>
        <authorList>
            <person name="Yu J."/>
            <person name="Wang J."/>
            <person name="Lin W."/>
            <person name="Li S."/>
            <person name="Li H."/>
            <person name="Zhou J."/>
            <person name="Ni P."/>
            <person name="Dong W."/>
            <person name="Hu S."/>
            <person name="Zeng C."/>
            <person name="Zhang J."/>
            <person name="Zhang Y."/>
            <person name="Li R."/>
            <person name="Xu Z."/>
            <person name="Li S."/>
            <person name="Li X."/>
            <person name="Zheng H."/>
            <person name="Cong L."/>
            <person name="Lin L."/>
            <person name="Yin J."/>
            <person name="Geng J."/>
            <person name="Li G."/>
            <person name="Shi J."/>
            <person name="Liu J."/>
            <person name="Lv H."/>
            <person name="Li J."/>
            <person name="Wang J."/>
            <person name="Deng Y."/>
            <person name="Ran L."/>
            <person name="Shi X."/>
            <person name="Wang X."/>
            <person name="Wu Q."/>
            <person name="Li C."/>
            <person name="Ren X."/>
            <person name="Wang J."/>
            <person name="Wang X."/>
            <person name="Li D."/>
            <person name="Liu D."/>
            <person name="Zhang X."/>
            <person name="Ji Z."/>
            <person name="Zhao W."/>
            <person name="Sun Y."/>
            <person name="Zhang Z."/>
            <person name="Bao J."/>
            <person name="Han Y."/>
            <person name="Dong L."/>
            <person name="Ji J."/>
            <person name="Chen P."/>
            <person name="Wu S."/>
            <person name="Liu J."/>
            <person name="Xiao Y."/>
            <person name="Bu D."/>
            <person name="Tan J."/>
            <person name="Yang L."/>
            <person name="Ye C."/>
            <person name="Zhang J."/>
            <person name="Xu J."/>
            <person name="Zhou Y."/>
            <person name="Yu Y."/>
            <person name="Zhang B."/>
            <person name="Zhuang S."/>
            <person name="Wei H."/>
            <person name="Liu B."/>
            <person name="Lei M."/>
            <person name="Yu H."/>
            <person name="Li Y."/>
            <person name="Xu H."/>
            <person name="Wei S."/>
            <person name="He X."/>
            <person name="Fang L."/>
            <person name="Zhang Z."/>
            <person name="Zhang Y."/>
            <person name="Huang X."/>
            <person name="Su Z."/>
            <person name="Tong W."/>
            <person name="Li J."/>
            <person name="Tong Z."/>
            <person name="Li S."/>
            <person name="Ye J."/>
            <person name="Wang L."/>
            <person name="Fang L."/>
            <person name="Lei T."/>
            <person name="Chen C."/>
            <person name="Chen H."/>
            <person name="Xu Z."/>
            <person name="Li H."/>
            <person name="Huang H."/>
            <person name="Zhang F."/>
            <person name="Xu H."/>
            <person name="Li N."/>
            <person name="Zhao C."/>
            <person name="Li S."/>
            <person name="Dong L."/>
            <person name="Huang Y."/>
            <person name="Li L."/>
            <person name="Xi Y."/>
            <person name="Qi Q."/>
            <person name="Li W."/>
            <person name="Zhang B."/>
            <person name="Hu W."/>
            <person name="Zhang Y."/>
            <person name="Tian X."/>
            <person name="Jiao Y."/>
            <person name="Liang X."/>
            <person name="Jin J."/>
            <person name="Gao L."/>
            <person name="Zheng W."/>
            <person name="Hao B."/>
            <person name="Liu S."/>
            <person name="Wang W."/>
            <person name="Yuan L."/>
            <person name="Cao M."/>
            <person name="McDermott J."/>
            <person name="Samudrala R."/>
            <person name="Wang J."/>
            <person name="Wong G.K."/>
            <person name="Yang H."/>
        </authorList>
    </citation>
    <scope>NUCLEOTIDE SEQUENCE [LARGE SCALE GENOMIC DNA]</scope>
    <source>
        <strain evidence="2">cv. 93-11</strain>
    </source>
</reference>
<sequence>MEHEAALEKMELLELAILEWDVKMWDNLGVLTTGSSVEATLFVSGASLELMEAYVEEPACGDHVEDDNLAGIVLICPQLVLMMIVVLHDPGVVFQVGPFGLAAHEVLVVSLRLEERVPQTAGQRTCCCCSQMTLLPQIGGGMTPTCSTGEGCTCCSRRR</sequence>
<dbReference type="Proteomes" id="UP000007015">
    <property type="component" value="Chromosome 9"/>
</dbReference>
<dbReference type="HOGENOM" id="CLU_1663635_0_0_1"/>
<evidence type="ECO:0000313" key="2">
    <source>
        <dbReference type="Proteomes" id="UP000007015"/>
    </source>
</evidence>
<evidence type="ECO:0000313" key="1">
    <source>
        <dbReference type="EMBL" id="EEC84663.1"/>
    </source>
</evidence>
<gene>
    <name evidence="1" type="ORF">OsI_31561</name>
</gene>
<keyword evidence="2" id="KW-1185">Reference proteome</keyword>
<proteinExistence type="predicted"/>
<dbReference type="EMBL" id="CM000134">
    <property type="protein sequence ID" value="EEC84663.1"/>
    <property type="molecule type" value="Genomic_DNA"/>
</dbReference>
<accession>B8BCH2</accession>
<organism evidence="1 2">
    <name type="scientific">Oryza sativa subsp. indica</name>
    <name type="common">Rice</name>
    <dbReference type="NCBI Taxonomy" id="39946"/>
    <lineage>
        <taxon>Eukaryota</taxon>
        <taxon>Viridiplantae</taxon>
        <taxon>Streptophyta</taxon>
        <taxon>Embryophyta</taxon>
        <taxon>Tracheophyta</taxon>
        <taxon>Spermatophyta</taxon>
        <taxon>Magnoliopsida</taxon>
        <taxon>Liliopsida</taxon>
        <taxon>Poales</taxon>
        <taxon>Poaceae</taxon>
        <taxon>BOP clade</taxon>
        <taxon>Oryzoideae</taxon>
        <taxon>Oryzeae</taxon>
        <taxon>Oryzinae</taxon>
        <taxon>Oryza</taxon>
        <taxon>Oryza sativa</taxon>
    </lineage>
</organism>